<dbReference type="AlphaFoldDB" id="A0A914Q094"/>
<dbReference type="PROSITE" id="PS50088">
    <property type="entry name" value="ANK_REPEAT"/>
    <property type="match status" value="2"/>
</dbReference>
<dbReference type="Proteomes" id="UP000887578">
    <property type="component" value="Unplaced"/>
</dbReference>
<dbReference type="InterPro" id="IPR036770">
    <property type="entry name" value="Ankyrin_rpt-contain_sf"/>
</dbReference>
<dbReference type="InterPro" id="IPR002110">
    <property type="entry name" value="Ankyrin_rpt"/>
</dbReference>
<feature type="repeat" description="ANK" evidence="1">
    <location>
        <begin position="101"/>
        <end position="122"/>
    </location>
</feature>
<keyword evidence="2" id="KW-1185">Reference proteome</keyword>
<feature type="repeat" description="ANK" evidence="1">
    <location>
        <begin position="135"/>
        <end position="168"/>
    </location>
</feature>
<protein>
    <submittedName>
        <fullName evidence="3">Uncharacterized protein</fullName>
    </submittedName>
</protein>
<sequence>MMKRISMDDPSFDQDAPTQDKIERWLATGDITNLESLVLDGRSHLLLDKSSVNAETNEFLEGLTQYQAKIDAIHKAVEEGDVRRVKSLIDRIQLSTARDRHGMTPLHKALLYGQTNTVRYLLAKYSHCVNCTDHAGRTALHYAAADPNGEHMIKVLQKSGGDAFIEDKVCFLFICKKKNA</sequence>
<dbReference type="SUPFAM" id="SSF48403">
    <property type="entry name" value="Ankyrin repeat"/>
    <property type="match status" value="1"/>
</dbReference>
<dbReference type="PROSITE" id="PS50297">
    <property type="entry name" value="ANK_REP_REGION"/>
    <property type="match status" value="2"/>
</dbReference>
<evidence type="ECO:0000313" key="3">
    <source>
        <dbReference type="WBParaSite" id="PDA_v2.g24106.t1"/>
    </source>
</evidence>
<evidence type="ECO:0000313" key="2">
    <source>
        <dbReference type="Proteomes" id="UP000887578"/>
    </source>
</evidence>
<dbReference type="Gene3D" id="1.25.40.20">
    <property type="entry name" value="Ankyrin repeat-containing domain"/>
    <property type="match status" value="1"/>
</dbReference>
<organism evidence="2 3">
    <name type="scientific">Panagrolaimus davidi</name>
    <dbReference type="NCBI Taxonomy" id="227884"/>
    <lineage>
        <taxon>Eukaryota</taxon>
        <taxon>Metazoa</taxon>
        <taxon>Ecdysozoa</taxon>
        <taxon>Nematoda</taxon>
        <taxon>Chromadorea</taxon>
        <taxon>Rhabditida</taxon>
        <taxon>Tylenchina</taxon>
        <taxon>Panagrolaimomorpha</taxon>
        <taxon>Panagrolaimoidea</taxon>
        <taxon>Panagrolaimidae</taxon>
        <taxon>Panagrolaimus</taxon>
    </lineage>
</organism>
<reference evidence="3" key="1">
    <citation type="submission" date="2022-11" db="UniProtKB">
        <authorList>
            <consortium name="WormBaseParasite"/>
        </authorList>
    </citation>
    <scope>IDENTIFICATION</scope>
</reference>
<name>A0A914Q094_9BILA</name>
<dbReference type="Pfam" id="PF12796">
    <property type="entry name" value="Ank_2"/>
    <property type="match status" value="1"/>
</dbReference>
<keyword evidence="1" id="KW-0040">ANK repeat</keyword>
<dbReference type="SMART" id="SM00248">
    <property type="entry name" value="ANK"/>
    <property type="match status" value="3"/>
</dbReference>
<evidence type="ECO:0000256" key="1">
    <source>
        <dbReference type="PROSITE-ProRule" id="PRU00023"/>
    </source>
</evidence>
<dbReference type="PANTHER" id="PTHR24172">
    <property type="entry name" value="ANK_REP_REGION DOMAIN-CONTAINING PROTEIN"/>
    <property type="match status" value="1"/>
</dbReference>
<dbReference type="WBParaSite" id="PDA_v2.g24106.t1">
    <property type="protein sequence ID" value="PDA_v2.g24106.t1"/>
    <property type="gene ID" value="PDA_v2.g24106"/>
</dbReference>
<dbReference type="PANTHER" id="PTHR24172:SF4">
    <property type="entry name" value="ANK_REP_REGION DOMAIN-CONTAINING PROTEIN"/>
    <property type="match status" value="1"/>
</dbReference>
<accession>A0A914Q094</accession>
<proteinExistence type="predicted"/>